<dbReference type="EMBL" id="CP076686">
    <property type="protein sequence ID" value="QWV11813.1"/>
    <property type="molecule type" value="Genomic_DNA"/>
</dbReference>
<dbReference type="GeneID" id="78560585"/>
<evidence type="ECO:0000259" key="4">
    <source>
        <dbReference type="SMART" id="SM00479"/>
    </source>
</evidence>
<dbReference type="RefSeq" id="WP_014577347.1">
    <property type="nucleotide sequence ID" value="NZ_CP076686.1"/>
</dbReference>
<dbReference type="CDD" id="cd06127">
    <property type="entry name" value="DEDDh"/>
    <property type="match status" value="1"/>
</dbReference>
<dbReference type="InterPro" id="IPR013520">
    <property type="entry name" value="Ribonucl_H"/>
</dbReference>
<evidence type="ECO:0000313" key="6">
    <source>
        <dbReference type="Proteomes" id="UP000683442"/>
    </source>
</evidence>
<protein>
    <submittedName>
        <fullName evidence="5">3'-5' exonuclease</fullName>
    </submittedName>
</protein>
<evidence type="ECO:0000313" key="5">
    <source>
        <dbReference type="EMBL" id="QWV11813.1"/>
    </source>
</evidence>
<dbReference type="GO" id="GO:0004527">
    <property type="term" value="F:exonuclease activity"/>
    <property type="evidence" value="ECO:0007669"/>
    <property type="project" value="UniProtKB-KW"/>
</dbReference>
<dbReference type="SUPFAM" id="SSF53098">
    <property type="entry name" value="Ribonuclease H-like"/>
    <property type="match status" value="1"/>
</dbReference>
<dbReference type="Pfam" id="PF00929">
    <property type="entry name" value="RNase_T"/>
    <property type="match status" value="1"/>
</dbReference>
<dbReference type="PANTHER" id="PTHR30231">
    <property type="entry name" value="DNA POLYMERASE III SUBUNIT EPSILON"/>
    <property type="match status" value="1"/>
</dbReference>
<reference evidence="5 6" key="1">
    <citation type="submission" date="2021-06" db="EMBL/GenBank/DDBJ databases">
        <title>Microbial metabolic specificity influences pelagic lipid remineralization.</title>
        <authorList>
            <person name="Behrendt L."/>
            <person name="Hunter J.E."/>
            <person name="Alcolombri U."/>
            <person name="Smriga S."/>
            <person name="Mincer T."/>
            <person name="Lowenstein D.P."/>
            <person name="Peaudecerf F.J."/>
            <person name="Fernandez V.I."/>
            <person name="Fredricks H."/>
            <person name="Almblad H."/>
            <person name="Harrison J.J."/>
            <person name="Stocker R."/>
            <person name="Van Mooy B.A.S."/>
        </authorList>
    </citation>
    <scope>NUCLEOTIDE SEQUENCE [LARGE SCALE GENOMIC DNA]</scope>
    <source>
        <strain evidence="5 6">HP15-B</strain>
    </source>
</reference>
<dbReference type="InterPro" id="IPR012337">
    <property type="entry name" value="RNaseH-like_sf"/>
</dbReference>
<proteinExistence type="predicted"/>
<name>A0ABX8IDS9_9GAMM</name>
<sequence length="190" mass="21048">MDLKQHAAELARFWLHDNAVIIDTETTGLTDTDEIVEISVINCHGTTLLDTLIRPSSEINPAAQAVHGITLAETADAPTFDQVLPDLLRVIQGKTVVMYNSSYDARLIQQSAMKRGCRAPTLYPHCAMKTYAKFYGQWDDYRESWKWQSLDKAARQCGVTVDGNAHRALTDCFTTLGVIKAMAAYNPAVA</sequence>
<gene>
    <name evidence="5" type="ORF">KQ249_14090</name>
</gene>
<evidence type="ECO:0000256" key="1">
    <source>
        <dbReference type="ARBA" id="ARBA00022722"/>
    </source>
</evidence>
<organism evidence="5 6">
    <name type="scientific">Marinobacter adhaerens</name>
    <dbReference type="NCBI Taxonomy" id="1033846"/>
    <lineage>
        <taxon>Bacteria</taxon>
        <taxon>Pseudomonadati</taxon>
        <taxon>Pseudomonadota</taxon>
        <taxon>Gammaproteobacteria</taxon>
        <taxon>Pseudomonadales</taxon>
        <taxon>Marinobacteraceae</taxon>
        <taxon>Marinobacter</taxon>
    </lineage>
</organism>
<dbReference type="InterPro" id="IPR036397">
    <property type="entry name" value="RNaseH_sf"/>
</dbReference>
<accession>A0ABX8IDS9</accession>
<keyword evidence="6" id="KW-1185">Reference proteome</keyword>
<dbReference type="Gene3D" id="3.30.420.10">
    <property type="entry name" value="Ribonuclease H-like superfamily/Ribonuclease H"/>
    <property type="match status" value="1"/>
</dbReference>
<keyword evidence="1" id="KW-0540">Nuclease</keyword>
<evidence type="ECO:0000256" key="3">
    <source>
        <dbReference type="ARBA" id="ARBA00022839"/>
    </source>
</evidence>
<evidence type="ECO:0000256" key="2">
    <source>
        <dbReference type="ARBA" id="ARBA00022801"/>
    </source>
</evidence>
<dbReference type="SMART" id="SM00479">
    <property type="entry name" value="EXOIII"/>
    <property type="match status" value="1"/>
</dbReference>
<keyword evidence="3 5" id="KW-0269">Exonuclease</keyword>
<dbReference type="PANTHER" id="PTHR30231:SF4">
    <property type="entry name" value="PROTEIN NEN2"/>
    <property type="match status" value="1"/>
</dbReference>
<keyword evidence="2" id="KW-0378">Hydrolase</keyword>
<dbReference type="Proteomes" id="UP000683442">
    <property type="component" value="Chromosome"/>
</dbReference>
<feature type="domain" description="Exonuclease" evidence="4">
    <location>
        <begin position="18"/>
        <end position="188"/>
    </location>
</feature>